<dbReference type="NCBIfam" id="TIGR00711">
    <property type="entry name" value="efflux_EmrB"/>
    <property type="match status" value="1"/>
</dbReference>
<evidence type="ECO:0000259" key="9">
    <source>
        <dbReference type="PROSITE" id="PS50850"/>
    </source>
</evidence>
<protein>
    <submittedName>
        <fullName evidence="10">MFS transporter</fullName>
    </submittedName>
</protein>
<evidence type="ECO:0000256" key="7">
    <source>
        <dbReference type="SAM" id="MobiDB-lite"/>
    </source>
</evidence>
<comment type="caution">
    <text evidence="10">The sequence shown here is derived from an EMBL/GenBank/DDBJ whole genome shotgun (WGS) entry which is preliminary data.</text>
</comment>
<feature type="transmembrane region" description="Helical" evidence="8">
    <location>
        <begin position="130"/>
        <end position="153"/>
    </location>
</feature>
<dbReference type="OrthoDB" id="9781469at2"/>
<evidence type="ECO:0000256" key="8">
    <source>
        <dbReference type="SAM" id="Phobius"/>
    </source>
</evidence>
<keyword evidence="5 8" id="KW-1133">Transmembrane helix</keyword>
<feature type="region of interest" description="Disordered" evidence="7">
    <location>
        <begin position="504"/>
        <end position="530"/>
    </location>
</feature>
<name>A0A4S5ERP9_9ACTN</name>
<dbReference type="PROSITE" id="PS50850">
    <property type="entry name" value="MFS"/>
    <property type="match status" value="1"/>
</dbReference>
<feature type="transmembrane region" description="Helical" evidence="8">
    <location>
        <begin position="72"/>
        <end position="99"/>
    </location>
</feature>
<feature type="transmembrane region" description="Helical" evidence="8">
    <location>
        <begin position="44"/>
        <end position="65"/>
    </location>
</feature>
<keyword evidence="6 8" id="KW-0472">Membrane</keyword>
<evidence type="ECO:0000313" key="11">
    <source>
        <dbReference type="Proteomes" id="UP000305282"/>
    </source>
</evidence>
<evidence type="ECO:0000256" key="4">
    <source>
        <dbReference type="ARBA" id="ARBA00022692"/>
    </source>
</evidence>
<dbReference type="Proteomes" id="UP000305282">
    <property type="component" value="Unassembled WGS sequence"/>
</dbReference>
<keyword evidence="3" id="KW-1003">Cell membrane</keyword>
<evidence type="ECO:0000256" key="2">
    <source>
        <dbReference type="ARBA" id="ARBA00022448"/>
    </source>
</evidence>
<dbReference type="PANTHER" id="PTHR42718:SF49">
    <property type="entry name" value="EXPORT PROTEIN"/>
    <property type="match status" value="1"/>
</dbReference>
<keyword evidence="4 8" id="KW-0812">Transmembrane</keyword>
<feature type="transmembrane region" description="Helical" evidence="8">
    <location>
        <begin position="105"/>
        <end position="123"/>
    </location>
</feature>
<feature type="transmembrane region" description="Helical" evidence="8">
    <location>
        <begin position="159"/>
        <end position="181"/>
    </location>
</feature>
<keyword evidence="2" id="KW-0813">Transport</keyword>
<feature type="transmembrane region" description="Helical" evidence="8">
    <location>
        <begin position="350"/>
        <end position="372"/>
    </location>
</feature>
<feature type="transmembrane region" description="Helical" evidence="8">
    <location>
        <begin position="296"/>
        <end position="314"/>
    </location>
</feature>
<evidence type="ECO:0000256" key="6">
    <source>
        <dbReference type="ARBA" id="ARBA00023136"/>
    </source>
</evidence>
<accession>A0A4S5ERP9</accession>
<gene>
    <name evidence="10" type="ORF">E7Y31_08905</name>
</gene>
<dbReference type="Pfam" id="PF07690">
    <property type="entry name" value="MFS_1"/>
    <property type="match status" value="1"/>
</dbReference>
<dbReference type="GO" id="GO:0022857">
    <property type="term" value="F:transmembrane transporter activity"/>
    <property type="evidence" value="ECO:0007669"/>
    <property type="project" value="InterPro"/>
</dbReference>
<dbReference type="SUPFAM" id="SSF103473">
    <property type="entry name" value="MFS general substrate transporter"/>
    <property type="match status" value="1"/>
</dbReference>
<dbReference type="InterPro" id="IPR036259">
    <property type="entry name" value="MFS_trans_sf"/>
</dbReference>
<feature type="transmembrane region" description="Helical" evidence="8">
    <location>
        <begin position="474"/>
        <end position="493"/>
    </location>
</feature>
<dbReference type="AlphaFoldDB" id="A0A4S5ERP9"/>
<dbReference type="EMBL" id="SSXH01000162">
    <property type="protein sequence ID" value="THJ74863.1"/>
    <property type="molecule type" value="Genomic_DNA"/>
</dbReference>
<feature type="transmembrane region" description="Helical" evidence="8">
    <location>
        <begin position="326"/>
        <end position="344"/>
    </location>
</feature>
<comment type="subcellular location">
    <subcellularLocation>
        <location evidence="1">Cell membrane</location>
        <topology evidence="1">Multi-pass membrane protein</topology>
    </subcellularLocation>
</comment>
<feature type="transmembrane region" description="Helical" evidence="8">
    <location>
        <begin position="259"/>
        <end position="284"/>
    </location>
</feature>
<feature type="transmembrane region" description="Helical" evidence="8">
    <location>
        <begin position="193"/>
        <end position="212"/>
    </location>
</feature>
<dbReference type="InterPro" id="IPR011701">
    <property type="entry name" value="MFS"/>
</dbReference>
<feature type="transmembrane region" description="Helical" evidence="8">
    <location>
        <begin position="393"/>
        <end position="412"/>
    </location>
</feature>
<evidence type="ECO:0000256" key="1">
    <source>
        <dbReference type="ARBA" id="ARBA00004651"/>
    </source>
</evidence>
<evidence type="ECO:0000256" key="3">
    <source>
        <dbReference type="ARBA" id="ARBA00022475"/>
    </source>
</evidence>
<evidence type="ECO:0000256" key="5">
    <source>
        <dbReference type="ARBA" id="ARBA00022989"/>
    </source>
</evidence>
<dbReference type="RefSeq" id="WP_136447758.1">
    <property type="nucleotide sequence ID" value="NZ_SSXH01000162.1"/>
</dbReference>
<evidence type="ECO:0000313" key="10">
    <source>
        <dbReference type="EMBL" id="THJ74863.1"/>
    </source>
</evidence>
<dbReference type="CDD" id="cd17321">
    <property type="entry name" value="MFS_MMR_MDR_like"/>
    <property type="match status" value="1"/>
</dbReference>
<dbReference type="GO" id="GO:0005886">
    <property type="term" value="C:plasma membrane"/>
    <property type="evidence" value="ECO:0007669"/>
    <property type="project" value="UniProtKB-SubCell"/>
</dbReference>
<dbReference type="InterPro" id="IPR004638">
    <property type="entry name" value="EmrB-like"/>
</dbReference>
<dbReference type="Gene3D" id="1.20.1720.10">
    <property type="entry name" value="Multidrug resistance protein D"/>
    <property type="match status" value="1"/>
</dbReference>
<dbReference type="PRINTS" id="PR01036">
    <property type="entry name" value="TCRTETB"/>
</dbReference>
<sequence>MDRKWWTLLVVCGATFMLLLDVTIVVVALPEIQSGLGAGFADVQWIIDAYALTLAALLLTAGSLADLYGRRLLFTIGFTIFTAGSLLCGLSQSAIMLIISRGVQGVGGAVLFATSLALLASSFRGRDRGVAFGVWGAVTGVATSLGPILGGVITSGISWRGIFLVDVPIGVVAIAVTVWKVEESRPPAAHRPDWPGFAVLTAGLVGVVYGLIRAGETAWSDTGVVVSLCLGVAFLIAFVAVEARVAHPMFDLSLLRTPTFLGGSVAAVAMNGSLFAMFVYLVLYLQNDLGYSAFEAGVRLLIVSGGSFVAASVAGRLTSVMPVRWLIGPGLALVGVGLLLMAGLDAGSSWTHLIPGFVLAGIGTGLVNPPLASTAVGVVPPERSGMASGANTTFRQIGMALSIAALGSIFAARLESGVNSGLRTAPALRGQGARIADTLRNGGTDQLFASTPADARGPLAGAIRSGFAGTINDLLIVTGIVALVGAVCALALIRSKDFVAQGHASPAPADGATMDAGAPPAIGSEPRPGG</sequence>
<organism evidence="10 11">
    <name type="scientific">Candidatus Frankia alpina</name>
    <dbReference type="NCBI Taxonomy" id="2699483"/>
    <lineage>
        <taxon>Bacteria</taxon>
        <taxon>Bacillati</taxon>
        <taxon>Actinomycetota</taxon>
        <taxon>Actinomycetes</taxon>
        <taxon>Frankiales</taxon>
        <taxon>Frankiaceae</taxon>
        <taxon>Frankia</taxon>
    </lineage>
</organism>
<keyword evidence="11" id="KW-1185">Reference proteome</keyword>
<feature type="domain" description="Major facilitator superfamily (MFS) profile" evidence="9">
    <location>
        <begin position="7"/>
        <end position="497"/>
    </location>
</feature>
<dbReference type="Gene3D" id="1.20.1250.20">
    <property type="entry name" value="MFS general substrate transporter like domains"/>
    <property type="match status" value="1"/>
</dbReference>
<feature type="transmembrane region" description="Helical" evidence="8">
    <location>
        <begin position="224"/>
        <end position="247"/>
    </location>
</feature>
<reference evidence="10 11" key="1">
    <citation type="submission" date="2019-04" db="EMBL/GenBank/DDBJ databases">
        <title>Draft genome sequences for three unisolated Alnus-infective Frankia Sp+ strains, AgTrS, AiOr and AvVan, the first sequenced Frankia strains able to sporulate in-planta.</title>
        <authorList>
            <person name="Bethencourt L."/>
            <person name="Vautrin F."/>
            <person name="Taib N."/>
            <person name="Dubost A."/>
            <person name="Castro-Garcia L."/>
            <person name="Imbaud O."/>
            <person name="Abrouk D."/>
            <person name="Fournier P."/>
            <person name="Briolay J."/>
            <person name="Nguyen A."/>
            <person name="Normand P."/>
            <person name="Fernandez M.P."/>
            <person name="Brochier-Armanet C."/>
            <person name="Herrera-Belaroussi A."/>
        </authorList>
    </citation>
    <scope>NUCLEOTIDE SEQUENCE [LARGE SCALE GENOMIC DNA]</scope>
    <source>
        <strain evidence="10 11">AvVan</strain>
    </source>
</reference>
<proteinExistence type="predicted"/>
<dbReference type="InterPro" id="IPR020846">
    <property type="entry name" value="MFS_dom"/>
</dbReference>
<dbReference type="PANTHER" id="PTHR42718">
    <property type="entry name" value="MAJOR FACILITATOR SUPERFAMILY MULTIDRUG TRANSPORTER MFSC"/>
    <property type="match status" value="1"/>
</dbReference>